<dbReference type="Proteomes" id="UP000199706">
    <property type="component" value="Unassembled WGS sequence"/>
</dbReference>
<proteinExistence type="predicted"/>
<dbReference type="RefSeq" id="WP_090685800.1">
    <property type="nucleotide sequence ID" value="NZ_FNCJ01000007.1"/>
</dbReference>
<gene>
    <name evidence="1" type="ORF">SAMN05216466_107155</name>
</gene>
<protein>
    <submittedName>
        <fullName evidence="1">Uncharacterized protein</fullName>
    </submittedName>
</protein>
<name>A0A1G7ZSE9_9BURK</name>
<organism evidence="1 2">
    <name type="scientific">Paraburkholderia phenazinium</name>
    <dbReference type="NCBI Taxonomy" id="60549"/>
    <lineage>
        <taxon>Bacteria</taxon>
        <taxon>Pseudomonadati</taxon>
        <taxon>Pseudomonadota</taxon>
        <taxon>Betaproteobacteria</taxon>
        <taxon>Burkholderiales</taxon>
        <taxon>Burkholderiaceae</taxon>
        <taxon>Paraburkholderia</taxon>
    </lineage>
</organism>
<dbReference type="EMBL" id="FNCJ01000007">
    <property type="protein sequence ID" value="SDH11604.1"/>
    <property type="molecule type" value="Genomic_DNA"/>
</dbReference>
<sequence length="91" mass="10167">MTNREAFEAAMTKLAEQPEDAFEKPYPDDDVNAHWAVWRAAEASAIERCLKIVETYEVSVGNSAAGEIACEMTMANLREIRDEMRGLRGST</sequence>
<evidence type="ECO:0000313" key="1">
    <source>
        <dbReference type="EMBL" id="SDH11604.1"/>
    </source>
</evidence>
<evidence type="ECO:0000313" key="2">
    <source>
        <dbReference type="Proteomes" id="UP000199706"/>
    </source>
</evidence>
<reference evidence="1 2" key="1">
    <citation type="submission" date="2016-10" db="EMBL/GenBank/DDBJ databases">
        <authorList>
            <person name="de Groot N.N."/>
        </authorList>
    </citation>
    <scope>NUCLEOTIDE SEQUENCE [LARGE SCALE GENOMIC DNA]</scope>
    <source>
        <strain evidence="1 2">LMG 2247</strain>
    </source>
</reference>
<dbReference type="AlphaFoldDB" id="A0A1G7ZSE9"/>
<accession>A0A1G7ZSE9</accession>